<dbReference type="InterPro" id="IPR051427">
    <property type="entry name" value="Nectin/Nectin-like"/>
</dbReference>
<evidence type="ECO:0000256" key="4">
    <source>
        <dbReference type="ARBA" id="ARBA00022737"/>
    </source>
</evidence>
<evidence type="ECO:0000256" key="2">
    <source>
        <dbReference type="ARBA" id="ARBA00007810"/>
    </source>
</evidence>
<keyword evidence="13" id="KW-1185">Reference proteome</keyword>
<dbReference type="GO" id="GO:0007156">
    <property type="term" value="P:homophilic cell adhesion via plasma membrane adhesion molecules"/>
    <property type="evidence" value="ECO:0007669"/>
    <property type="project" value="TreeGrafter"/>
</dbReference>
<feature type="domain" description="Ig-like" evidence="11">
    <location>
        <begin position="427"/>
        <end position="524"/>
    </location>
</feature>
<evidence type="ECO:0000256" key="6">
    <source>
        <dbReference type="ARBA" id="ARBA00023136"/>
    </source>
</evidence>
<evidence type="ECO:0000256" key="3">
    <source>
        <dbReference type="ARBA" id="ARBA00022729"/>
    </source>
</evidence>
<comment type="similarity">
    <text evidence="2">Belongs to the nectin family.</text>
</comment>
<dbReference type="PROSITE" id="PS50835">
    <property type="entry name" value="IG_LIKE"/>
    <property type="match status" value="5"/>
</dbReference>
<dbReference type="PANTHER" id="PTHR23277:SF107">
    <property type="entry name" value="HEMICENTIN-1"/>
    <property type="match status" value="1"/>
</dbReference>
<dbReference type="EMBL" id="SOYY01000025">
    <property type="protein sequence ID" value="KAA0701835.1"/>
    <property type="molecule type" value="Genomic_DNA"/>
</dbReference>
<evidence type="ECO:0000256" key="1">
    <source>
        <dbReference type="ARBA" id="ARBA00004370"/>
    </source>
</evidence>
<feature type="domain" description="Ig-like" evidence="11">
    <location>
        <begin position="531"/>
        <end position="627"/>
    </location>
</feature>
<feature type="domain" description="Ig-like" evidence="11">
    <location>
        <begin position="233"/>
        <end position="424"/>
    </location>
</feature>
<evidence type="ECO:0000256" key="9">
    <source>
        <dbReference type="SAM" id="MobiDB-lite"/>
    </source>
</evidence>
<dbReference type="GO" id="GO:0043296">
    <property type="term" value="C:apical junction complex"/>
    <property type="evidence" value="ECO:0007669"/>
    <property type="project" value="TreeGrafter"/>
</dbReference>
<evidence type="ECO:0000313" key="12">
    <source>
        <dbReference type="EMBL" id="KAA0701835.1"/>
    </source>
</evidence>
<dbReference type="GO" id="GO:0016020">
    <property type="term" value="C:membrane"/>
    <property type="evidence" value="ECO:0007669"/>
    <property type="project" value="UniProtKB-SubCell"/>
</dbReference>
<dbReference type="InterPro" id="IPR036179">
    <property type="entry name" value="Ig-like_dom_sf"/>
</dbReference>
<feature type="transmembrane region" description="Helical" evidence="10">
    <location>
        <begin position="810"/>
        <end position="834"/>
    </location>
</feature>
<dbReference type="InterPro" id="IPR013162">
    <property type="entry name" value="CD80_C2-set"/>
</dbReference>
<protein>
    <recommendedName>
        <fullName evidence="11">Ig-like domain-containing protein</fullName>
    </recommendedName>
</protein>
<evidence type="ECO:0000259" key="11">
    <source>
        <dbReference type="PROSITE" id="PS50835"/>
    </source>
</evidence>
<keyword evidence="4" id="KW-0677">Repeat</keyword>
<keyword evidence="8" id="KW-0325">Glycoprotein</keyword>
<keyword evidence="5" id="KW-0130">Cell adhesion</keyword>
<name>A0A5A9MYB0_9TELE</name>
<dbReference type="SUPFAM" id="SSF48726">
    <property type="entry name" value="Immunoglobulin"/>
    <property type="match status" value="5"/>
</dbReference>
<comment type="caution">
    <text evidence="12">The sequence shown here is derived from an EMBL/GenBank/DDBJ whole genome shotgun (WGS) entry which is preliminary data.</text>
</comment>
<keyword evidence="10" id="KW-0812">Transmembrane</keyword>
<dbReference type="AlphaFoldDB" id="A0A5A9MYB0"/>
<feature type="domain" description="Ig-like" evidence="11">
    <location>
        <begin position="130"/>
        <end position="226"/>
    </location>
</feature>
<sequence>MAKIFNHIAKRPDEEEKNDSETRDLVLDQNVIGIVGEDVYLHCMYTGQSKITSSSWNRLDSSNRAKKMAGYNHANVPLNKENFGIPASLTNLTVKVNVTSFKVEGEYTCVFNSDEDETKGTMFLSVIARPDVDIAVKKEVVNGTLHQAVTCAATNAKPKASIRWRISGVPPRDDIFSVKIMNVVHPNGITSSIGVLRFPLILNNESTVTCVVEHPAFTEPKEANIEVDTFVSPLLTMETILVREGEEDFQEVICTAAGGRPHPNITWILPEPKNTPLFERNITKPHTVTSLYRFPSEIYEGKNVTCIFGYTLLPFMSTRTVTLPTYYLSLLKLEGHSLTTNSENETSLAFQMEDTNIRIRMEISGDLPSYKISCVKDSHPLPEDVSVIGSDLFIRGPLQLHHAGEYVCQASYRKHLATLQFTVEAKPKVLLPVFFPPNISLNLKENSDHLHIECLALNAYPAANVSWIVPQELNSTIHSDVTTRNGSHSVRSVLTLPICMPSEYTIECVVEHPLLNGKKEQQVSLPVCATPNTTLHSSIEWESDTAYARLVCSVESQRPPLTISWGTENCNIDISSELVMSQSESQKSHMVIAESVAHIPIYVYDGCTVTCVVEQLGLDKPEKNSIALPSLVDDSVKPNISWILPDDDTIVQPTVQSTYNGINVQVNSTFEFQLKQYEGKDLICVIQNKHGKYERQTIHVPKYSISSIEVLNKTTLYRRTPRHHEHRVTLQENLSFQKILLRAHGNAPSYKTQCYREDGSVAHTVGMALVFTEPVSELDAGLCICHVSYHHHTASVSIRVEVSGEKTQHLIFVTTCFSSAAAITLILTVVLCVLCKPSRKSHPSNKKNRRERESLAALMQDPRSPEKTALPCGTGPDYAELLHYSIVLDVKSTV</sequence>
<keyword evidence="10" id="KW-1133">Transmembrane helix</keyword>
<feature type="compositionally biased region" description="Basic and acidic residues" evidence="9">
    <location>
        <begin position="10"/>
        <end position="21"/>
    </location>
</feature>
<keyword evidence="7" id="KW-1015">Disulfide bond</keyword>
<feature type="region of interest" description="Disordered" evidence="9">
    <location>
        <begin position="1"/>
        <end position="21"/>
    </location>
</feature>
<dbReference type="Pfam" id="PF08205">
    <property type="entry name" value="C2-set_2"/>
    <property type="match status" value="1"/>
</dbReference>
<dbReference type="GO" id="GO:0007157">
    <property type="term" value="P:heterophilic cell-cell adhesion via plasma membrane cell adhesion molecules"/>
    <property type="evidence" value="ECO:0007669"/>
    <property type="project" value="TreeGrafter"/>
</dbReference>
<evidence type="ECO:0000256" key="7">
    <source>
        <dbReference type="ARBA" id="ARBA00023157"/>
    </source>
</evidence>
<organism evidence="12 13">
    <name type="scientific">Triplophysa tibetana</name>
    <dbReference type="NCBI Taxonomy" id="1572043"/>
    <lineage>
        <taxon>Eukaryota</taxon>
        <taxon>Metazoa</taxon>
        <taxon>Chordata</taxon>
        <taxon>Craniata</taxon>
        <taxon>Vertebrata</taxon>
        <taxon>Euteleostomi</taxon>
        <taxon>Actinopterygii</taxon>
        <taxon>Neopterygii</taxon>
        <taxon>Teleostei</taxon>
        <taxon>Ostariophysi</taxon>
        <taxon>Cypriniformes</taxon>
        <taxon>Nemacheilidae</taxon>
        <taxon>Triplophysa</taxon>
    </lineage>
</organism>
<gene>
    <name evidence="12" type="ORF">E1301_Tti017675</name>
</gene>
<feature type="domain" description="Ig-like" evidence="11">
    <location>
        <begin position="36"/>
        <end position="125"/>
    </location>
</feature>
<evidence type="ECO:0000256" key="8">
    <source>
        <dbReference type="ARBA" id="ARBA00023180"/>
    </source>
</evidence>
<evidence type="ECO:0000256" key="5">
    <source>
        <dbReference type="ARBA" id="ARBA00022889"/>
    </source>
</evidence>
<dbReference type="GO" id="GO:0005912">
    <property type="term" value="C:adherens junction"/>
    <property type="evidence" value="ECO:0007669"/>
    <property type="project" value="TreeGrafter"/>
</dbReference>
<evidence type="ECO:0000313" key="13">
    <source>
        <dbReference type="Proteomes" id="UP000324632"/>
    </source>
</evidence>
<dbReference type="InterPro" id="IPR007110">
    <property type="entry name" value="Ig-like_dom"/>
</dbReference>
<comment type="subcellular location">
    <subcellularLocation>
        <location evidence="1">Membrane</location>
    </subcellularLocation>
</comment>
<accession>A0A5A9MYB0</accession>
<keyword evidence="3" id="KW-0732">Signal</keyword>
<keyword evidence="6 10" id="KW-0472">Membrane</keyword>
<reference evidence="12 13" key="1">
    <citation type="journal article" date="2019" name="Mol. Ecol. Resour.">
        <title>Chromosome-level genome assembly of Triplophysa tibetana, a fish adapted to the harsh high-altitude environment of the Tibetan Plateau.</title>
        <authorList>
            <person name="Yang X."/>
            <person name="Liu H."/>
            <person name="Ma Z."/>
            <person name="Zou Y."/>
            <person name="Zou M."/>
            <person name="Mao Y."/>
            <person name="Li X."/>
            <person name="Wang H."/>
            <person name="Chen T."/>
            <person name="Wang W."/>
            <person name="Yang R."/>
        </authorList>
    </citation>
    <scope>NUCLEOTIDE SEQUENCE [LARGE SCALE GENOMIC DNA]</scope>
    <source>
        <strain evidence="12">TTIB1903HZAU</strain>
        <tissue evidence="12">Muscle</tissue>
    </source>
</reference>
<dbReference type="Gene3D" id="2.60.40.10">
    <property type="entry name" value="Immunoglobulins"/>
    <property type="match status" value="6"/>
</dbReference>
<evidence type="ECO:0000256" key="10">
    <source>
        <dbReference type="SAM" id="Phobius"/>
    </source>
</evidence>
<proteinExistence type="inferred from homology"/>
<dbReference type="Proteomes" id="UP000324632">
    <property type="component" value="Chromosome 25"/>
</dbReference>
<dbReference type="InterPro" id="IPR013783">
    <property type="entry name" value="Ig-like_fold"/>
</dbReference>
<dbReference type="PANTHER" id="PTHR23277">
    <property type="entry name" value="NECTIN-RELATED"/>
    <property type="match status" value="1"/>
</dbReference>